<evidence type="ECO:0000313" key="3">
    <source>
        <dbReference type="EMBL" id="PZA15445.1"/>
    </source>
</evidence>
<sequence length="403" mass="42304">MAANTPTNYYLDTPAVKKACKQDFDKIDKACKPEHEKSDKNKHPALKKMLGAKRVAALESMANKVKDKAGFKPSADNGWMSHCDGLWIKPGSSEFSAEMGEFNDQIGQMADDLGAAIDGQLKPLVEQVGQEVRDAAMEAAKDKAKKAGVRSAARWGVGLAGAAVGGVGAIVTEIGATAWNIWDWASTGVEAVKLGAGAYDAIKEMGAVLDIAQKAQGELAELARNAASKSPTDLMADGMGILSRLNPCTRARRCKLVPYNKTGTPTSMGGDGCCPGQTGHHVIPDEAAKDACSNYSHGGAPTICVEGANNSNGTHGKIHTALDRSVQDHKDGGAFGIGASETISYGKMRDLGIKSVQATFPESKCDTKCLRAQLDAYYKSKCTGPMPAKSGAPAKRKSGSIED</sequence>
<accession>A0A323USJ7</accession>
<evidence type="ECO:0000259" key="2">
    <source>
        <dbReference type="Pfam" id="PF15635"/>
    </source>
</evidence>
<dbReference type="EMBL" id="QKOE01000014">
    <property type="protein sequence ID" value="PZA15445.1"/>
    <property type="molecule type" value="Genomic_DNA"/>
</dbReference>
<protein>
    <recommendedName>
        <fullName evidence="2">Tox-GHH2 domain-containing protein</fullName>
    </recommendedName>
</protein>
<feature type="region of interest" description="Disordered" evidence="1">
    <location>
        <begin position="382"/>
        <end position="403"/>
    </location>
</feature>
<dbReference type="AlphaFoldDB" id="A0A323USJ7"/>
<dbReference type="InterPro" id="IPR028917">
    <property type="entry name" value="Tox-GHH2_domain"/>
</dbReference>
<name>A0A323USJ7_9RHOO</name>
<gene>
    <name evidence="3" type="ORF">DNK49_17065</name>
</gene>
<dbReference type="OrthoDB" id="272411at2"/>
<feature type="compositionally biased region" description="Basic residues" evidence="1">
    <location>
        <begin position="394"/>
        <end position="403"/>
    </location>
</feature>
<dbReference type="Pfam" id="PF15635">
    <property type="entry name" value="Tox-GHH2"/>
    <property type="match status" value="1"/>
</dbReference>
<keyword evidence="4" id="KW-1185">Reference proteome</keyword>
<dbReference type="RefSeq" id="WP_110527206.1">
    <property type="nucleotide sequence ID" value="NZ_QKOE01000014.1"/>
</dbReference>
<reference evidence="3 4" key="1">
    <citation type="submission" date="2018-06" db="EMBL/GenBank/DDBJ databases">
        <title>Azoarcus communis strain SWub3 genome.</title>
        <authorList>
            <person name="Zorraquino Salvo V."/>
            <person name="Toubiana D."/>
            <person name="Blumwald E."/>
        </authorList>
    </citation>
    <scope>NUCLEOTIDE SEQUENCE [LARGE SCALE GENOMIC DNA]</scope>
    <source>
        <strain evidence="3 4">SWub3</strain>
    </source>
</reference>
<proteinExistence type="predicted"/>
<organism evidence="3 4">
    <name type="scientific">Parazoarcus communis SWub3 = DSM 12120</name>
    <dbReference type="NCBI Taxonomy" id="1121029"/>
    <lineage>
        <taxon>Bacteria</taxon>
        <taxon>Pseudomonadati</taxon>
        <taxon>Pseudomonadota</taxon>
        <taxon>Betaproteobacteria</taxon>
        <taxon>Rhodocyclales</taxon>
        <taxon>Zoogloeaceae</taxon>
        <taxon>Parazoarcus</taxon>
    </lineage>
</organism>
<evidence type="ECO:0000256" key="1">
    <source>
        <dbReference type="SAM" id="MobiDB-lite"/>
    </source>
</evidence>
<feature type="domain" description="Tox-GHH2" evidence="2">
    <location>
        <begin position="276"/>
        <end position="377"/>
    </location>
</feature>
<dbReference type="Proteomes" id="UP000248259">
    <property type="component" value="Unassembled WGS sequence"/>
</dbReference>
<comment type="caution">
    <text evidence="3">The sequence shown here is derived from an EMBL/GenBank/DDBJ whole genome shotgun (WGS) entry which is preliminary data.</text>
</comment>
<evidence type="ECO:0000313" key="4">
    <source>
        <dbReference type="Proteomes" id="UP000248259"/>
    </source>
</evidence>